<comment type="caution">
    <text evidence="2">The sequence shown here is derived from an EMBL/GenBank/DDBJ whole genome shotgun (WGS) entry which is preliminary data.</text>
</comment>
<dbReference type="EMBL" id="JACCFP010000001">
    <property type="protein sequence ID" value="NYI99985.1"/>
    <property type="molecule type" value="Genomic_DNA"/>
</dbReference>
<feature type="compositionally biased region" description="Basic and acidic residues" evidence="1">
    <location>
        <begin position="1"/>
        <end position="12"/>
    </location>
</feature>
<dbReference type="Proteomes" id="UP000530424">
    <property type="component" value="Unassembled WGS sequence"/>
</dbReference>
<name>A0A853BZ01_9ACTN</name>
<proteinExistence type="predicted"/>
<dbReference type="RefSeq" id="WP_179666638.1">
    <property type="nucleotide sequence ID" value="NZ_JACCFP010000001.1"/>
</dbReference>
<dbReference type="AlphaFoldDB" id="A0A853BZ01"/>
<organism evidence="2 3">
    <name type="scientific">Nocardioides thalensis</name>
    <dbReference type="NCBI Taxonomy" id="1914755"/>
    <lineage>
        <taxon>Bacteria</taxon>
        <taxon>Bacillati</taxon>
        <taxon>Actinomycetota</taxon>
        <taxon>Actinomycetes</taxon>
        <taxon>Propionibacteriales</taxon>
        <taxon>Nocardioidaceae</taxon>
        <taxon>Nocardioides</taxon>
    </lineage>
</organism>
<feature type="region of interest" description="Disordered" evidence="1">
    <location>
        <begin position="1"/>
        <end position="43"/>
    </location>
</feature>
<sequence>MNSGSGDDRAWRAYEPPESPEPEPRGEDPTDPTGAVPTPPPLWPVPPVRYVEDPVPARPLPGGRGWNTYSAGKKFRLLAGTLAVGTLGMLSIPNVFDDSLHTQEAVEVHTQAEMLDVRSLERLERLLRRQLGSTTVSHLTVAEDAITVLVAGDGPGMTSYVWRGGRLRPGSLEGDPGLAFDLDGIDLRAIGQAGREARRLARPATTWIVTVAVPAGESAPVITASATGPEGLVRVELDADGELIRRQTPD</sequence>
<evidence type="ECO:0000256" key="1">
    <source>
        <dbReference type="SAM" id="MobiDB-lite"/>
    </source>
</evidence>
<evidence type="ECO:0000313" key="3">
    <source>
        <dbReference type="Proteomes" id="UP000530424"/>
    </source>
</evidence>
<gene>
    <name evidence="2" type="ORF">HNR19_000684</name>
</gene>
<reference evidence="2 3" key="1">
    <citation type="submission" date="2020-07" db="EMBL/GenBank/DDBJ databases">
        <title>Sequencing the genomes of 1000 actinobacteria strains.</title>
        <authorList>
            <person name="Klenk H.-P."/>
        </authorList>
    </citation>
    <scope>NUCLEOTIDE SEQUENCE [LARGE SCALE GENOMIC DNA]</scope>
    <source>
        <strain evidence="2 3">DSM 103833</strain>
    </source>
</reference>
<accession>A0A853BZ01</accession>
<keyword evidence="3" id="KW-1185">Reference proteome</keyword>
<evidence type="ECO:0000313" key="2">
    <source>
        <dbReference type="EMBL" id="NYI99985.1"/>
    </source>
</evidence>
<protein>
    <submittedName>
        <fullName evidence="2">Uncharacterized protein</fullName>
    </submittedName>
</protein>